<dbReference type="Proteomes" id="UP000265040">
    <property type="component" value="Chromosome 18"/>
</dbReference>
<dbReference type="FunFam" id="2.60.220.30:FF:000001">
    <property type="entry name" value="Ankyrin-3 isoform 2"/>
    <property type="match status" value="1"/>
</dbReference>
<dbReference type="GeneTree" id="ENSGT00940000155279"/>
<keyword evidence="4" id="KW-0597">Phosphoprotein</keyword>
<keyword evidence="5" id="KW-0677">Repeat</keyword>
<feature type="compositionally biased region" description="Basic and acidic residues" evidence="10">
    <location>
        <begin position="2250"/>
        <end position="2272"/>
    </location>
</feature>
<feature type="region of interest" description="Disordered" evidence="10">
    <location>
        <begin position="2800"/>
        <end position="2819"/>
    </location>
</feature>
<evidence type="ECO:0000256" key="4">
    <source>
        <dbReference type="ARBA" id="ARBA00022553"/>
    </source>
</evidence>
<feature type="region of interest" description="Disordered" evidence="10">
    <location>
        <begin position="2112"/>
        <end position="2304"/>
    </location>
</feature>
<keyword evidence="8" id="KW-0206">Cytoskeleton</keyword>
<dbReference type="Pfam" id="PF00791">
    <property type="entry name" value="ZU5"/>
    <property type="match status" value="1"/>
</dbReference>
<evidence type="ECO:0008006" key="15">
    <source>
        <dbReference type="Google" id="ProtNLM"/>
    </source>
</evidence>
<feature type="region of interest" description="Disordered" evidence="10">
    <location>
        <begin position="2333"/>
        <end position="2353"/>
    </location>
</feature>
<dbReference type="Pfam" id="PF12796">
    <property type="entry name" value="Ank_2"/>
    <property type="match status" value="5"/>
</dbReference>
<evidence type="ECO:0000256" key="2">
    <source>
        <dbReference type="ARBA" id="ARBA00004370"/>
    </source>
</evidence>
<evidence type="ECO:0000256" key="7">
    <source>
        <dbReference type="ARBA" id="ARBA00023136"/>
    </source>
</evidence>
<proteinExistence type="predicted"/>
<feature type="compositionally biased region" description="Low complexity" evidence="10">
    <location>
        <begin position="1798"/>
        <end position="1808"/>
    </location>
</feature>
<dbReference type="Gene3D" id="1.10.533.10">
    <property type="entry name" value="Death Domain, Fas"/>
    <property type="match status" value="1"/>
</dbReference>
<keyword evidence="3" id="KW-0963">Cytoplasm</keyword>
<feature type="compositionally biased region" description="Acidic residues" evidence="10">
    <location>
        <begin position="2809"/>
        <end position="2819"/>
    </location>
</feature>
<evidence type="ECO:0000256" key="9">
    <source>
        <dbReference type="PROSITE-ProRule" id="PRU00023"/>
    </source>
</evidence>
<dbReference type="PANTHER" id="PTHR24123:SF49">
    <property type="entry name" value="ANKYRIN-2-LIKE ISOFORM X1"/>
    <property type="match status" value="1"/>
</dbReference>
<feature type="repeat" description="ANK" evidence="9">
    <location>
        <begin position="423"/>
        <end position="455"/>
    </location>
</feature>
<feature type="region of interest" description="Disordered" evidence="10">
    <location>
        <begin position="2384"/>
        <end position="2421"/>
    </location>
</feature>
<dbReference type="Gene3D" id="2.60.220.30">
    <property type="match status" value="2"/>
</dbReference>
<reference evidence="13" key="2">
    <citation type="submission" date="2025-08" db="UniProtKB">
        <authorList>
            <consortium name="Ensembl"/>
        </authorList>
    </citation>
    <scope>IDENTIFICATION</scope>
</reference>
<dbReference type="GO" id="GO:0007165">
    <property type="term" value="P:signal transduction"/>
    <property type="evidence" value="ECO:0007669"/>
    <property type="project" value="InterPro"/>
</dbReference>
<dbReference type="FunFam" id="1.10.533.10:FF:000002">
    <property type="entry name" value="Ankyrin-3 isoform 2"/>
    <property type="match status" value="1"/>
</dbReference>
<evidence type="ECO:0000256" key="5">
    <source>
        <dbReference type="ARBA" id="ARBA00022737"/>
    </source>
</evidence>
<feature type="compositionally biased region" description="Basic and acidic residues" evidence="10">
    <location>
        <begin position="1906"/>
        <end position="1919"/>
    </location>
</feature>
<feature type="repeat" description="ANK" evidence="9">
    <location>
        <begin position="250"/>
        <end position="282"/>
    </location>
</feature>
<dbReference type="SMART" id="SM00005">
    <property type="entry name" value="DEATH"/>
    <property type="match status" value="1"/>
</dbReference>
<feature type="region of interest" description="Disordered" evidence="10">
    <location>
        <begin position="2444"/>
        <end position="2779"/>
    </location>
</feature>
<feature type="compositionally biased region" description="Basic and acidic residues" evidence="10">
    <location>
        <begin position="2010"/>
        <end position="2019"/>
    </location>
</feature>
<dbReference type="GO" id="GO:0016020">
    <property type="term" value="C:membrane"/>
    <property type="evidence" value="ECO:0007669"/>
    <property type="project" value="UniProtKB-SubCell"/>
</dbReference>
<dbReference type="Gene3D" id="2.60.40.2660">
    <property type="match status" value="1"/>
</dbReference>
<protein>
    <recommendedName>
        <fullName evidence="15">Ankyrin 2</fullName>
    </recommendedName>
</protein>
<dbReference type="Pfam" id="PF17809">
    <property type="entry name" value="UPA_2"/>
    <property type="match status" value="1"/>
</dbReference>
<feature type="repeat" description="ANK" evidence="9">
    <location>
        <begin position="116"/>
        <end position="148"/>
    </location>
</feature>
<feature type="compositionally biased region" description="Polar residues" evidence="10">
    <location>
        <begin position="1829"/>
        <end position="1843"/>
    </location>
</feature>
<feature type="repeat" description="ANK" evidence="9">
    <location>
        <begin position="349"/>
        <end position="381"/>
    </location>
</feature>
<evidence type="ECO:0000259" key="11">
    <source>
        <dbReference type="PROSITE" id="PS50017"/>
    </source>
</evidence>
<feature type="repeat" description="ANK" evidence="9">
    <location>
        <begin position="316"/>
        <end position="348"/>
    </location>
</feature>
<dbReference type="SUPFAM" id="SSF48403">
    <property type="entry name" value="Ankyrin repeat"/>
    <property type="match status" value="3"/>
</dbReference>
<feature type="repeat" description="ANK" evidence="9">
    <location>
        <begin position="555"/>
        <end position="587"/>
    </location>
</feature>
<sequence>MYIIFEKPFLICVFQSDSNTSFLRAARAGNIDKVLEYLKGGVDISTCNQNGLNALHLAAKEGHVDLVQELLDRGAAVDSATKKGNTALHISSLAGQIEVVKILVKRGADINAQSQNGFTPLYMAAQENHLDVVRYLLENGGNQSTATEDGFTPLAIALQQGHNQVVSILLENDTKGKVRLPALHIAARKDDTKSAALLLQNDHNADVQSKVPLQRCSGFTPLHIAAHYGNVNVATLLLNRGAAVDFTARNGITPLHVASKRGNTNMVRLLLDRGSQIDAKTRDGLTPLHCAARSGHDTAVELLLERGAPLLARTKNGLSPLHMAAQGDHVECVKHLLQHKAPVDDVTLDYLTALHVAAHCGHYRVTKLLLDKRANPNARALNGFTPLHIRGETALHMAARAGQVEVVRCLLRNGAMVDARAREDQTPLHIASRLGKTEIVQLLLQHMAHPDAATTNGYTPLHISAREGQVETASVLLEAGASHSLATKKGFTPLHVASKYGSLDVAKLLLQRRAPPDSAGKNGYTPLHIAAKKNQMEIATVLLQYGAETNILTKQGVTPLHLASQEGHSDMAALLMSKGAQVNVSTKSGLTALHLAAQEDKVAVAEILARNGANLDQQTKLGYTPLIVACHYGNAKMVNFLLQNGANVNGKTKNGYTPLHQAAQQGNTHIINVLLQYGAKPNAITVNGNTALGIARRLGYISVVDTLRVVTEEIITTTTTVTEKHKLNVPETMTEVLDVSDEEGDDTMTGDGGEYLRAEDLRELGDDSLPGQYLDGMNYLRFSLEGGRTDSSDRSFTPTHHSYYSPKHEGLMDELLTCHQVSSLTRENERDSYRLSWGTENLDNVALSSSPIHSGFLVSFMVDARGGAMRGCRHNGLRIIIPPRKCSAPTRVTCRLVKRHRLATMPPMVEGEGLASRLIEVGPSGAQFLGPVIVEIPHFAALRGNERELVILRSETGESWKEHHCEYTQEELNQILNGMDEELDTVEELERKRICRIITRDFPQYFAVVSRIKQDSNLIGPEGGILSSTVVPQVQAVFPEGALTKRIRVGLQAQPVGIDVVRKILGNKATFSPIVTLEPRRRKFHKPITMTIPVPKSNSDPVLNGFGGDTPTLRLLCSITGGTTPAQWEDITGTTPLTFVNDCVSFTTNVSARFWLIDCRQVQESVNFSTQVYREIICVPYMAKFVIFAKTHDPIEARLRCFCMTDDKIDKTLEQQENFTEVARSRDVEVLEGKPIYADCFGNLVPLTKSGQHHLFSFFAFKENRLALFIKIRDNTQEPCGRLSFMKEPRNYRSLTQNAICNLNITLPSYCKESDSDQEQEEEVKAATTETSVLKSELIREPDLLSDVSEMKQDLIKMTAILTADSTEKSTSLEGCGLDKGTEEVSGEPLEIMEKDLEKVKEDLEKVSEILRSGTYEGEAAEEAAKAARMAEEWVLISDVDIEEAKKMAALEIQEPVLRESRANRGAPRPKAIKDSGDLKEYLLDAPVSSKAKAKKEPVQERFTDVVLRKSAKPTTPTKVHDKTTAGDVKKPVRKKGKDQGQTEELTETGALLNVPTAPAPASPVSPVVEETPIGSIKDKVKALQQKVEAEQKSKKITGNKPSQLPVMSKPSPKAKESPKSKQGPPKSPRAESEKLEETMSVKELMQAFQTGQDPSKRKSGLFELKTSTLSRSEKTTKSETSQSKSVTKTITSRVSREVSLDSKPQKKETIHSEKEKKTKAVPATQSEQSETVDFGNGGLDDSSDSLKHEGVADSLSASSGDGTPHLSSEDSYKHEGLATPGTSPESLCLSPKSGQQTSATSAPATTTVKKENKDTEMSRDSGLGATGDQMSTELSQPVSSSKAADDHATSESMSVVRSESKPSKPQKLAKQNSETVETFLSDDESPDHQLALSLLGSPASRSSFQRHESLELALKQDPDTLSPLADDSLTISHRDSLEGSPLMEENSSHKSPDSIEPSPTKESPPHDSLESSPVEQKSLLSFPSTLGQSCKSSSHPVPLKAPDFPQDTLRGRLLRDPEASADDDSCEQTSQMTSSGKSPYSPDTPSSEEVSYEVNPKPPDHTFLSIPSKPTVIPEDPEEEDTSESYEAKRKITPEDEMFKMAAKIKTFDEMEQEAKSKKNSRKDLFPSADAKIGEDSFETLEPTSENLSQSECGLNKPPEDSKLALFVDPHIKVQPPSPLSAGLHEGSHNKEIKNATTASVTSEGPHSVSDQHPSNSKPETTAEQGVTSVKDAKDNSTKTSIVTLNTENRTDEQKEESLRKTRENKDDKYGQELGLGRLQSDLLKPGSNVTDEVKSDHRGDTVVPEAGLGATVATGITKEMFKSEVCIYDDTEEDDEALEPPRTESKGVTAKVDSDSWSAMREDDAAFAARVKEEEQKILNLVVDRQSLQATPDTTPGRTPTEDSTPTSEPNPFLFQEGKLFEMTRSGAIDMTKRSYEEEGGGFAFFQIGEQPLEEPLLEEDRQEHRRSAAEPEVGLNLTLEVRTEEDEPLKQSTDSQLQSPPDSDQSYSKADVAKSKIPKMGISASGKSTKKDKTSPEDIETKTKTDLNEGYLDLDTSSPDQIIANVQTAETTVTRSVYSEQGQESSDSSPEEPQSVIEAPKPTGKSKQSTPSNVKKTPVKTKAKSGPQGRGKSTIPSPSQATSSSTTLKKEPSFTSESKSRIPIKASTVKPDSPAKRAESTQDKKLKVPVKKDTRRKSETDAGPSVDVKTKSTSSKAKSFCEGESTRPSTKKQQGRPLSAESAKSKGFQSRLPVRGKSGPSHSSTPTKEKSYPPTESIEFFEEISDEAAKLVARLTQAETEKDQDAEAVNSDDESSLIDPSVIERETFPEMQFPPSGDIFPIRPLWDDPVETQMQRIPDDKVQIDPQDEAERKEQRLAIIADHLGFSWAELARELDFSEERINMIRIENPNSLQDQSHALLKLWAERERNDATEMTLIKRLTKINRMDIVHLIETRIINSTQEETSSHTYAEIEQTIALDHSEGFSALHEDIDSPRTGRRTEAARRSPGSVHDVPMVSAEDLSSSLSSLHETTGRSEADSKVTGLLRNKKPPTIPKKLSLCFDSMNRTVICFVFLQADNLPDIPPQTVTEEKFIDEQGNMVVKKITRKVIRKYVSADGMETQEVTIEGSHQETVQIEEGDSVSRVVKRTVVLLSIVNLTFSEPFALGGATASEFEVEPVQGRKVSKVVKTTVVRGERMEKQMGDPSLAADLPSAREDFEKVSVSKLEGR</sequence>
<feature type="compositionally biased region" description="Acidic residues" evidence="10">
    <location>
        <begin position="2076"/>
        <end position="2085"/>
    </location>
</feature>
<keyword evidence="6 9" id="KW-0040">ANK repeat</keyword>
<feature type="compositionally biased region" description="Low complexity" evidence="10">
    <location>
        <begin position="2582"/>
        <end position="2598"/>
    </location>
</feature>
<feature type="compositionally biased region" description="Basic and acidic residues" evidence="10">
    <location>
        <begin position="2461"/>
        <end position="2472"/>
    </location>
</feature>
<reference evidence="13" key="1">
    <citation type="submission" date="2021-04" db="EMBL/GenBank/DDBJ databases">
        <authorList>
            <consortium name="Wellcome Sanger Institute Data Sharing"/>
        </authorList>
    </citation>
    <scope>NUCLEOTIDE SEQUENCE [LARGE SCALE GENOMIC DNA]</scope>
</reference>
<dbReference type="InterPro" id="IPR002110">
    <property type="entry name" value="Ankyrin_rpt"/>
</dbReference>
<dbReference type="Gene3D" id="1.25.40.20">
    <property type="entry name" value="Ankyrin repeat-containing domain"/>
    <property type="match status" value="3"/>
</dbReference>
<feature type="compositionally biased region" description="Polar residues" evidence="10">
    <location>
        <begin position="2239"/>
        <end position="2249"/>
    </location>
</feature>
<feature type="compositionally biased region" description="Low complexity" evidence="10">
    <location>
        <begin position="2404"/>
        <end position="2414"/>
    </location>
</feature>
<evidence type="ECO:0000256" key="1">
    <source>
        <dbReference type="ARBA" id="ARBA00004245"/>
    </source>
</evidence>
<organism evidence="13 14">
    <name type="scientific">Anabas testudineus</name>
    <name type="common">Climbing perch</name>
    <name type="synonym">Anthias testudineus</name>
    <dbReference type="NCBI Taxonomy" id="64144"/>
    <lineage>
        <taxon>Eukaryota</taxon>
        <taxon>Metazoa</taxon>
        <taxon>Chordata</taxon>
        <taxon>Craniata</taxon>
        <taxon>Vertebrata</taxon>
        <taxon>Euteleostomi</taxon>
        <taxon>Actinopterygii</taxon>
        <taxon>Neopterygii</taxon>
        <taxon>Teleostei</taxon>
        <taxon>Neoteleostei</taxon>
        <taxon>Acanthomorphata</taxon>
        <taxon>Anabantaria</taxon>
        <taxon>Anabantiformes</taxon>
        <taxon>Anabantoidei</taxon>
        <taxon>Anabantidae</taxon>
        <taxon>Anabas</taxon>
    </lineage>
</organism>
<accession>A0A7N6F7M9</accession>
<feature type="compositionally biased region" description="Polar residues" evidence="10">
    <location>
        <begin position="1971"/>
        <end position="1996"/>
    </location>
</feature>
<dbReference type="FunFam" id="1.25.40.20:FF:000002">
    <property type="entry name" value="Ankyrin-2 isoform 2"/>
    <property type="match status" value="1"/>
</dbReference>
<dbReference type="FunFam" id="2.60.40.2660:FF:000001">
    <property type="entry name" value="Ankyrin-3 isoform 2"/>
    <property type="match status" value="1"/>
</dbReference>
<feature type="domain" description="ZU5" evidence="12">
    <location>
        <begin position="856"/>
        <end position="1011"/>
    </location>
</feature>
<feature type="repeat" description="ANK" evidence="9">
    <location>
        <begin position="283"/>
        <end position="315"/>
    </location>
</feature>
<feature type="repeat" description="ANK" evidence="9">
    <location>
        <begin position="588"/>
        <end position="620"/>
    </location>
</feature>
<feature type="repeat" description="ANK" evidence="9">
    <location>
        <begin position="489"/>
        <end position="521"/>
    </location>
</feature>
<feature type="compositionally biased region" description="Basic and acidic residues" evidence="10">
    <location>
        <begin position="1495"/>
        <end position="1508"/>
    </location>
</feature>
<feature type="compositionally biased region" description="Basic and acidic residues" evidence="10">
    <location>
        <begin position="2532"/>
        <end position="2550"/>
    </location>
</feature>
<evidence type="ECO:0000259" key="12">
    <source>
        <dbReference type="PROSITE" id="PS51145"/>
    </source>
</evidence>
<evidence type="ECO:0000313" key="13">
    <source>
        <dbReference type="Ensembl" id="ENSATEP00000040789.1"/>
    </source>
</evidence>
<comment type="subcellular location">
    <subcellularLocation>
        <location evidence="1">Cytoplasm</location>
        <location evidence="1">Cytoskeleton</location>
    </subcellularLocation>
    <subcellularLocation>
        <location evidence="2">Membrane</location>
    </subcellularLocation>
</comment>
<feature type="compositionally biased region" description="Polar residues" evidence="10">
    <location>
        <begin position="2608"/>
        <end position="2618"/>
    </location>
</feature>
<dbReference type="SMART" id="SM00218">
    <property type="entry name" value="ZU5"/>
    <property type="match status" value="1"/>
</dbReference>
<dbReference type="FunFam" id="2.60.220.30:FF:000002">
    <property type="entry name" value="Ankyrin-3 isoform 2"/>
    <property type="match status" value="1"/>
</dbReference>
<feature type="compositionally biased region" description="Basic and acidic residues" evidence="10">
    <location>
        <begin position="2676"/>
        <end position="2703"/>
    </location>
</feature>
<feature type="repeat" description="ANK" evidence="9">
    <location>
        <begin position="621"/>
        <end position="653"/>
    </location>
</feature>
<keyword evidence="14" id="KW-1185">Reference proteome</keyword>
<feature type="compositionally biased region" description="Polar residues" evidence="10">
    <location>
        <begin position="2558"/>
        <end position="2581"/>
    </location>
</feature>
<dbReference type="GO" id="GO:0005856">
    <property type="term" value="C:cytoskeleton"/>
    <property type="evidence" value="ECO:0007669"/>
    <property type="project" value="UniProtKB-SubCell"/>
</dbReference>
<gene>
    <name evidence="13" type="primary">ANK2</name>
</gene>
<feature type="repeat" description="ANK" evidence="9">
    <location>
        <begin position="390"/>
        <end position="422"/>
    </location>
</feature>
<dbReference type="InterPro" id="IPR051165">
    <property type="entry name" value="Multifunctional_ANK_Repeat"/>
</dbReference>
<evidence type="ECO:0000256" key="6">
    <source>
        <dbReference type="ARBA" id="ARBA00023043"/>
    </source>
</evidence>
<evidence type="ECO:0000313" key="14">
    <source>
        <dbReference type="Proteomes" id="UP000265040"/>
    </source>
</evidence>
<dbReference type="Pfam" id="PF13637">
    <property type="entry name" value="Ank_4"/>
    <property type="match status" value="3"/>
</dbReference>
<dbReference type="PRINTS" id="PR01415">
    <property type="entry name" value="ANKYRIN"/>
</dbReference>
<dbReference type="Pfam" id="PF00531">
    <property type="entry name" value="Death"/>
    <property type="match status" value="1"/>
</dbReference>
<dbReference type="PROSITE" id="PS50297">
    <property type="entry name" value="ANK_REP_REGION"/>
    <property type="match status" value="18"/>
</dbReference>
<feature type="compositionally biased region" description="Basic and acidic residues" evidence="10">
    <location>
        <begin position="2087"/>
        <end position="2096"/>
    </location>
</feature>
<dbReference type="SMART" id="SM00248">
    <property type="entry name" value="ANK"/>
    <property type="match status" value="20"/>
</dbReference>
<feature type="compositionally biased region" description="Low complexity" evidence="10">
    <location>
        <begin position="2494"/>
        <end position="2511"/>
    </location>
</feature>
<dbReference type="FunFam" id="1.25.40.20:FF:000003">
    <property type="entry name" value="Ankyrin, isoform B"/>
    <property type="match status" value="1"/>
</dbReference>
<dbReference type="SUPFAM" id="SSF47986">
    <property type="entry name" value="DEATH domain"/>
    <property type="match status" value="1"/>
</dbReference>
<dbReference type="Pfam" id="PF00023">
    <property type="entry name" value="Ank"/>
    <property type="match status" value="3"/>
</dbReference>
<feature type="repeat" description="ANK" evidence="9">
    <location>
        <begin position="50"/>
        <end position="82"/>
    </location>
</feature>
<feature type="compositionally biased region" description="Polar residues" evidence="10">
    <location>
        <begin position="2143"/>
        <end position="2154"/>
    </location>
</feature>
<dbReference type="PROSITE" id="PS51145">
    <property type="entry name" value="ZU5"/>
    <property type="match status" value="2"/>
</dbReference>
<dbReference type="InterPro" id="IPR040745">
    <property type="entry name" value="Ankyrin_UPA"/>
</dbReference>
<feature type="region of interest" description="Disordered" evidence="10">
    <location>
        <begin position="1490"/>
        <end position="2096"/>
    </location>
</feature>
<feature type="repeat" description="ANK" evidence="9">
    <location>
        <begin position="149"/>
        <end position="172"/>
    </location>
</feature>
<reference evidence="13" key="3">
    <citation type="submission" date="2025-09" db="UniProtKB">
        <authorList>
            <consortium name="Ensembl"/>
        </authorList>
    </citation>
    <scope>IDENTIFICATION</scope>
</reference>
<feature type="compositionally biased region" description="Basic and acidic residues" evidence="10">
    <location>
        <begin position="2112"/>
        <end position="2126"/>
    </location>
</feature>
<feature type="compositionally biased region" description="Basic and acidic residues" evidence="10">
    <location>
        <begin position="1768"/>
        <end position="1777"/>
    </location>
</feature>
<evidence type="ECO:0000256" key="8">
    <source>
        <dbReference type="ARBA" id="ARBA00023212"/>
    </source>
</evidence>
<dbReference type="InterPro" id="IPR000488">
    <property type="entry name" value="Death_dom"/>
</dbReference>
<feature type="repeat" description="ANK" evidence="9">
    <location>
        <begin position="83"/>
        <end position="115"/>
    </location>
</feature>
<keyword evidence="7" id="KW-0472">Membrane</keyword>
<feature type="compositionally biased region" description="Basic and acidic residues" evidence="10">
    <location>
        <begin position="1577"/>
        <end position="1594"/>
    </location>
</feature>
<feature type="repeat" description="ANK" evidence="9">
    <location>
        <begin position="654"/>
        <end position="686"/>
    </location>
</feature>
<evidence type="ECO:0000256" key="3">
    <source>
        <dbReference type="ARBA" id="ARBA00022490"/>
    </source>
</evidence>
<feature type="compositionally biased region" description="Basic and acidic residues" evidence="10">
    <location>
        <begin position="1809"/>
        <end position="1820"/>
    </location>
</feature>
<name>A0A7N6F7M9_ANATE</name>
<feature type="compositionally biased region" description="Low complexity" evidence="10">
    <location>
        <begin position="2636"/>
        <end position="2650"/>
    </location>
</feature>
<feature type="compositionally biased region" description="Polar residues" evidence="10">
    <location>
        <begin position="2028"/>
        <end position="2050"/>
    </location>
</feature>
<feature type="compositionally biased region" description="Basic and acidic residues" evidence="10">
    <location>
        <begin position="2993"/>
        <end position="3008"/>
    </location>
</feature>
<feature type="region of interest" description="Disordered" evidence="10">
    <location>
        <begin position="2993"/>
        <end position="3051"/>
    </location>
</feature>
<feature type="repeat" description="ANK" evidence="9">
    <location>
        <begin position="456"/>
        <end position="488"/>
    </location>
</feature>
<feature type="compositionally biased region" description="Basic and acidic residues" evidence="10">
    <location>
        <begin position="1695"/>
        <end position="1719"/>
    </location>
</feature>
<dbReference type="PANTHER" id="PTHR24123">
    <property type="entry name" value="ANKYRIN REPEAT-CONTAINING"/>
    <property type="match status" value="1"/>
</dbReference>
<feature type="compositionally biased region" description="Low complexity" evidence="10">
    <location>
        <begin position="1679"/>
        <end position="1690"/>
    </location>
</feature>
<feature type="repeat" description="ANK" evidence="9">
    <location>
        <begin position="217"/>
        <end position="249"/>
    </location>
</feature>
<feature type="compositionally biased region" description="Basic and acidic residues" evidence="10">
    <location>
        <begin position="1629"/>
        <end position="1641"/>
    </location>
</feature>
<dbReference type="InterPro" id="IPR011029">
    <property type="entry name" value="DEATH-like_dom_sf"/>
</dbReference>
<dbReference type="Ensembl" id="ENSATET00000060720.1">
    <property type="protein sequence ID" value="ENSATEP00000040789.1"/>
    <property type="gene ID" value="ENSATEG00000028978.2"/>
</dbReference>
<dbReference type="InterPro" id="IPR036770">
    <property type="entry name" value="Ankyrin_rpt-contain_sf"/>
</dbReference>
<feature type="repeat" description="ANK" evidence="9">
    <location>
        <begin position="522"/>
        <end position="554"/>
    </location>
</feature>
<evidence type="ECO:0000256" key="10">
    <source>
        <dbReference type="SAM" id="MobiDB-lite"/>
    </source>
</evidence>
<feature type="compositionally biased region" description="Basic and acidic residues" evidence="10">
    <location>
        <begin position="2293"/>
        <end position="2302"/>
    </location>
</feature>
<feature type="compositionally biased region" description="Polar residues" evidence="10">
    <location>
        <begin position="2196"/>
        <end position="2229"/>
    </location>
</feature>
<feature type="compositionally biased region" description="Polar residues" evidence="10">
    <location>
        <begin position="1870"/>
        <end position="1879"/>
    </location>
</feature>
<dbReference type="PROSITE" id="PS50017">
    <property type="entry name" value="DEATH_DOMAIN"/>
    <property type="match status" value="1"/>
</dbReference>
<feature type="compositionally biased region" description="Basic and acidic residues" evidence="10">
    <location>
        <begin position="1519"/>
        <end position="1531"/>
    </location>
</feature>
<feature type="domain" description="Death" evidence="11">
    <location>
        <begin position="2876"/>
        <end position="2960"/>
    </location>
</feature>
<feature type="domain" description="ZU5" evidence="12">
    <location>
        <begin position="1013"/>
        <end position="1160"/>
    </location>
</feature>
<dbReference type="PROSITE" id="PS50088">
    <property type="entry name" value="ANK_REPEAT"/>
    <property type="match status" value="18"/>
</dbReference>
<dbReference type="FunFam" id="1.25.40.20:FF:000428">
    <property type="entry name" value="Ankyrin, isoform B"/>
    <property type="match status" value="1"/>
</dbReference>
<feature type="compositionally biased region" description="Polar residues" evidence="10">
    <location>
        <begin position="2388"/>
        <end position="2400"/>
    </location>
</feature>
<dbReference type="InterPro" id="IPR000906">
    <property type="entry name" value="ZU5_dom"/>
</dbReference>